<dbReference type="Proteomes" id="UP000605986">
    <property type="component" value="Unassembled WGS sequence"/>
</dbReference>
<comment type="similarity">
    <text evidence="1">Belongs to the short-chain dehydrogenases/reductases (SDR) family.</text>
</comment>
<dbReference type="PANTHER" id="PTHR24320">
    <property type="entry name" value="RETINOL DEHYDROGENASE"/>
    <property type="match status" value="1"/>
</dbReference>
<dbReference type="OrthoDB" id="542013at2759"/>
<keyword evidence="5" id="KW-1185">Reference proteome</keyword>
<keyword evidence="3" id="KW-0560">Oxidoreductase</keyword>
<dbReference type="Gene3D" id="3.40.50.720">
    <property type="entry name" value="NAD(P)-binding Rossmann-like Domain"/>
    <property type="match status" value="2"/>
</dbReference>
<comment type="caution">
    <text evidence="4">The sequence shown here is derived from an EMBL/GenBank/DDBJ whole genome shotgun (WGS) entry which is preliminary data.</text>
</comment>
<proteinExistence type="inferred from homology"/>
<evidence type="ECO:0000313" key="4">
    <source>
        <dbReference type="EMBL" id="KAF4447281.1"/>
    </source>
</evidence>
<gene>
    <name evidence="4" type="ORF">F53441_9168</name>
</gene>
<evidence type="ECO:0000313" key="5">
    <source>
        <dbReference type="Proteomes" id="UP000605986"/>
    </source>
</evidence>
<evidence type="ECO:0000256" key="3">
    <source>
        <dbReference type="ARBA" id="ARBA00023002"/>
    </source>
</evidence>
<evidence type="ECO:0000256" key="2">
    <source>
        <dbReference type="ARBA" id="ARBA00022857"/>
    </source>
</evidence>
<dbReference type="GO" id="GO:0016491">
    <property type="term" value="F:oxidoreductase activity"/>
    <property type="evidence" value="ECO:0007669"/>
    <property type="project" value="UniProtKB-KW"/>
</dbReference>
<sequence>MKIFDFIISKLVIRTPEPKPRRHGRGILRSLMAPVLPSPPYSPKSFNLSGRVALVTGTTSGLGLETCRHLLTQGVAKLIMSARYETKGSKPGAWNWNRTVILNAACLTEKRALSEYTRHEKMLQANYFSTALLCILLLPALKGKSPAGKPGQLTVVSIRKSSLSHYKPPKQSFFDYFEDIEEKHGLCQKMDNKILEHMFVKELAKQVPCDYVIVNVVDPGRNGSCGLEHKTDKKVQREKLWEETLQEFESIVGDLDIDRDETGCNRLGQLQIGKTSRKEWV</sequence>
<keyword evidence="2" id="KW-0521">NADP</keyword>
<name>A0A8H4KCD1_9HYPO</name>
<organism evidence="4 5">
    <name type="scientific">Fusarium austroafricanum</name>
    <dbReference type="NCBI Taxonomy" id="2364996"/>
    <lineage>
        <taxon>Eukaryota</taxon>
        <taxon>Fungi</taxon>
        <taxon>Dikarya</taxon>
        <taxon>Ascomycota</taxon>
        <taxon>Pezizomycotina</taxon>
        <taxon>Sordariomycetes</taxon>
        <taxon>Hypocreomycetidae</taxon>
        <taxon>Hypocreales</taxon>
        <taxon>Nectriaceae</taxon>
        <taxon>Fusarium</taxon>
        <taxon>Fusarium concolor species complex</taxon>
    </lineage>
</organism>
<reference evidence="4" key="1">
    <citation type="submission" date="2020-01" db="EMBL/GenBank/DDBJ databases">
        <title>Identification and distribution of gene clusters putatively required for synthesis of sphingolipid metabolism inhibitors in phylogenetically diverse species of the filamentous fungus Fusarium.</title>
        <authorList>
            <person name="Kim H.-S."/>
            <person name="Busman M."/>
            <person name="Brown D.W."/>
            <person name="Divon H."/>
            <person name="Uhlig S."/>
            <person name="Proctor R.H."/>
        </authorList>
    </citation>
    <scope>NUCLEOTIDE SEQUENCE</scope>
    <source>
        <strain evidence="4">NRRL 53441</strain>
    </source>
</reference>
<dbReference type="InterPro" id="IPR036291">
    <property type="entry name" value="NAD(P)-bd_dom_sf"/>
</dbReference>
<protein>
    <submittedName>
        <fullName evidence="4">Short-chain dehydrogenase/reductase family protein</fullName>
    </submittedName>
</protein>
<dbReference type="PANTHER" id="PTHR24320:SF252">
    <property type="entry name" value="DEHYDROGENASE_REDUCTASE FAMILY PROTEIN, PUTATIVE (AFU_ORTHOLOGUE AFUA_3G08550)-RELATED"/>
    <property type="match status" value="1"/>
</dbReference>
<dbReference type="AlphaFoldDB" id="A0A8H4KCD1"/>
<dbReference type="EMBL" id="JAADJG010000407">
    <property type="protein sequence ID" value="KAF4447281.1"/>
    <property type="molecule type" value="Genomic_DNA"/>
</dbReference>
<evidence type="ECO:0000256" key="1">
    <source>
        <dbReference type="ARBA" id="ARBA00006484"/>
    </source>
</evidence>
<accession>A0A8H4KCD1</accession>
<dbReference type="SUPFAM" id="SSF51735">
    <property type="entry name" value="NAD(P)-binding Rossmann-fold domains"/>
    <property type="match status" value="1"/>
</dbReference>